<sequence>MFKAVLFDMVGVLVFKKSGFAPTSADEANAEKIENLFNHLDNKKLAEDIKEKLKLSEEEIERAVSLIPVRYEKITELWDLLPELKKKYKLAVINNGNSIALKYWKEKFDFSIFDLFTNSAEVGIKKPNPNIFLLTCRKLGVDPNECLFMDDSLENIESARKLGMKTLWWDKEKDRASFLQQFKKLT</sequence>
<keyword evidence="1" id="KW-0378">Hydrolase</keyword>
<dbReference type="InterPro" id="IPR036412">
    <property type="entry name" value="HAD-like_sf"/>
</dbReference>
<comment type="caution">
    <text evidence="1">The sequence shown here is derived from an EMBL/GenBank/DDBJ whole genome shotgun (WGS) entry which is preliminary data.</text>
</comment>
<dbReference type="SFLD" id="SFLDG01129">
    <property type="entry name" value="C1.5:_HAD__Beta-PGM__Phosphata"/>
    <property type="match status" value="1"/>
</dbReference>
<dbReference type="PANTHER" id="PTHR43611">
    <property type="entry name" value="ALPHA-D-GLUCOSE 1-PHOSPHATE PHOSPHATASE"/>
    <property type="match status" value="1"/>
</dbReference>
<dbReference type="PANTHER" id="PTHR43611:SF3">
    <property type="entry name" value="FLAVIN MONONUCLEOTIDE HYDROLASE 1, CHLOROPLATIC"/>
    <property type="match status" value="1"/>
</dbReference>
<evidence type="ECO:0000313" key="2">
    <source>
        <dbReference type="Proteomes" id="UP000034329"/>
    </source>
</evidence>
<proteinExistence type="predicted"/>
<dbReference type="EMBL" id="LCLA01000013">
    <property type="protein sequence ID" value="KKU10392.1"/>
    <property type="molecule type" value="Genomic_DNA"/>
</dbReference>
<organism evidence="1 2">
    <name type="scientific">Candidatus Woesebacteria bacterium GW2011_GWB1_45_5</name>
    <dbReference type="NCBI Taxonomy" id="1618581"/>
    <lineage>
        <taxon>Bacteria</taxon>
        <taxon>Candidatus Woeseibacteriota</taxon>
    </lineage>
</organism>
<dbReference type="Proteomes" id="UP000034329">
    <property type="component" value="Unassembled WGS sequence"/>
</dbReference>
<dbReference type="Gene3D" id="3.40.50.1000">
    <property type="entry name" value="HAD superfamily/HAD-like"/>
    <property type="match status" value="1"/>
</dbReference>
<dbReference type="Pfam" id="PF00702">
    <property type="entry name" value="Hydrolase"/>
    <property type="match status" value="1"/>
</dbReference>
<name>A0A0G1MQJ3_9BACT</name>
<dbReference type="NCBIfam" id="TIGR01549">
    <property type="entry name" value="HAD-SF-IA-v1"/>
    <property type="match status" value="1"/>
</dbReference>
<dbReference type="SFLD" id="SFLDS00003">
    <property type="entry name" value="Haloacid_Dehalogenase"/>
    <property type="match status" value="1"/>
</dbReference>
<dbReference type="NCBIfam" id="TIGR01509">
    <property type="entry name" value="HAD-SF-IA-v3"/>
    <property type="match status" value="1"/>
</dbReference>
<evidence type="ECO:0000313" key="1">
    <source>
        <dbReference type="EMBL" id="KKU10392.1"/>
    </source>
</evidence>
<protein>
    <submittedName>
        <fullName evidence="1">HAD-superfamily hydrolase, subfamily IA, variant 3</fullName>
    </submittedName>
</protein>
<dbReference type="AlphaFoldDB" id="A0A0G1MQJ3"/>
<gene>
    <name evidence="1" type="ORF">UX13_C0013G0008</name>
</gene>
<dbReference type="InterPro" id="IPR006439">
    <property type="entry name" value="HAD-SF_hydro_IA"/>
</dbReference>
<dbReference type="SUPFAM" id="SSF56784">
    <property type="entry name" value="HAD-like"/>
    <property type="match status" value="1"/>
</dbReference>
<dbReference type="InterPro" id="IPR023214">
    <property type="entry name" value="HAD_sf"/>
</dbReference>
<dbReference type="PRINTS" id="PR00413">
    <property type="entry name" value="HADHALOGNASE"/>
</dbReference>
<dbReference type="GO" id="GO:0016787">
    <property type="term" value="F:hydrolase activity"/>
    <property type="evidence" value="ECO:0007669"/>
    <property type="project" value="UniProtKB-KW"/>
</dbReference>
<reference evidence="1 2" key="1">
    <citation type="journal article" date="2015" name="Nature">
        <title>rRNA introns, odd ribosomes, and small enigmatic genomes across a large radiation of phyla.</title>
        <authorList>
            <person name="Brown C.T."/>
            <person name="Hug L.A."/>
            <person name="Thomas B.C."/>
            <person name="Sharon I."/>
            <person name="Castelle C.J."/>
            <person name="Singh A."/>
            <person name="Wilkins M.J."/>
            <person name="Williams K.H."/>
            <person name="Banfield J.F."/>
        </authorList>
    </citation>
    <scope>NUCLEOTIDE SEQUENCE [LARGE SCALE GENOMIC DNA]</scope>
</reference>
<accession>A0A0G1MQJ3</accession>